<reference evidence="1" key="2">
    <citation type="submission" date="2025-09" db="UniProtKB">
        <authorList>
            <consortium name="Ensembl"/>
        </authorList>
    </citation>
    <scope>IDENTIFICATION</scope>
</reference>
<reference evidence="1" key="1">
    <citation type="submission" date="2025-08" db="UniProtKB">
        <authorList>
            <consortium name="Ensembl"/>
        </authorList>
    </citation>
    <scope>IDENTIFICATION</scope>
</reference>
<evidence type="ECO:0000313" key="1">
    <source>
        <dbReference type="Ensembl" id="ENSMSIP00000018715.1"/>
    </source>
</evidence>
<dbReference type="Ensembl" id="ENSMSIT00000023654.1">
    <property type="protein sequence ID" value="ENSMSIP00000018715.1"/>
    <property type="gene ID" value="ENSMSIG00000015961.1"/>
</dbReference>
<dbReference type="Proteomes" id="UP000694415">
    <property type="component" value="Unplaced"/>
</dbReference>
<evidence type="ECO:0000313" key="2">
    <source>
        <dbReference type="Proteomes" id="UP000694415"/>
    </source>
</evidence>
<dbReference type="GeneTree" id="ENSGT00860000136186"/>
<proteinExistence type="predicted"/>
<organism evidence="1 2">
    <name type="scientific">Mus spicilegus</name>
    <name type="common">Mound-building mouse</name>
    <dbReference type="NCBI Taxonomy" id="10103"/>
    <lineage>
        <taxon>Eukaryota</taxon>
        <taxon>Metazoa</taxon>
        <taxon>Chordata</taxon>
        <taxon>Craniata</taxon>
        <taxon>Vertebrata</taxon>
        <taxon>Euteleostomi</taxon>
        <taxon>Mammalia</taxon>
        <taxon>Eutheria</taxon>
        <taxon>Euarchontoglires</taxon>
        <taxon>Glires</taxon>
        <taxon>Rodentia</taxon>
        <taxon>Myomorpha</taxon>
        <taxon>Muroidea</taxon>
        <taxon>Muridae</taxon>
        <taxon>Murinae</taxon>
        <taxon>Mus</taxon>
        <taxon>Mus</taxon>
    </lineage>
</organism>
<name>A0A8C6HC80_MUSSI</name>
<keyword evidence="2" id="KW-1185">Reference proteome</keyword>
<accession>A0A8C6HC80</accession>
<dbReference type="AlphaFoldDB" id="A0A8C6HC80"/>
<sequence length="112" mass="12144">MDVFGADAAIHRAHVLSISAFSRDFYLPFVKMLHNAGCCRTCAETAVWSWKKVGGDEGRWGCGVSGVPWASPAGLCAFCARELCSARPTGQRWTDSAFNCHRSPNDLSCFPG</sequence>
<protein>
    <submittedName>
        <fullName evidence="1">Predicted gene 5105</fullName>
    </submittedName>
</protein>